<evidence type="ECO:0000256" key="1">
    <source>
        <dbReference type="ARBA" id="ARBA00022574"/>
    </source>
</evidence>
<keyword evidence="1 3" id="KW-0853">WD repeat</keyword>
<feature type="compositionally biased region" description="Basic and acidic residues" evidence="4">
    <location>
        <begin position="40"/>
        <end position="49"/>
    </location>
</feature>
<dbReference type="InterPro" id="IPR015943">
    <property type="entry name" value="WD40/YVTN_repeat-like_dom_sf"/>
</dbReference>
<dbReference type="PROSITE" id="PS50294">
    <property type="entry name" value="WD_REPEATS_REGION"/>
    <property type="match status" value="4"/>
</dbReference>
<dbReference type="Proteomes" id="UP001233271">
    <property type="component" value="Chromosome 1"/>
</dbReference>
<reference evidence="5" key="1">
    <citation type="journal article" date="2023" name="BMC Genomics">
        <title>Chromosome-level genome assemblies of Cutaneotrichosporon spp. (Trichosporonales, Basidiomycota) reveal imbalanced evolution between nucleotide sequences and chromosome synteny.</title>
        <authorList>
            <person name="Kobayashi Y."/>
            <person name="Kayamori A."/>
            <person name="Aoki K."/>
            <person name="Shiwa Y."/>
            <person name="Matsutani M."/>
            <person name="Fujita N."/>
            <person name="Sugita T."/>
            <person name="Iwasaki W."/>
            <person name="Tanaka N."/>
            <person name="Takashima M."/>
        </authorList>
    </citation>
    <scope>NUCLEOTIDE SEQUENCE</scope>
    <source>
        <strain evidence="5">HIS019</strain>
    </source>
</reference>
<evidence type="ECO:0000256" key="4">
    <source>
        <dbReference type="SAM" id="MobiDB-lite"/>
    </source>
</evidence>
<feature type="repeat" description="WD" evidence="3">
    <location>
        <begin position="99"/>
        <end position="131"/>
    </location>
</feature>
<keyword evidence="2" id="KW-0677">Repeat</keyword>
<dbReference type="InterPro" id="IPR036322">
    <property type="entry name" value="WD40_repeat_dom_sf"/>
</dbReference>
<dbReference type="InterPro" id="IPR051858">
    <property type="entry name" value="WD_repeat_GAD-1"/>
</dbReference>
<evidence type="ECO:0000256" key="2">
    <source>
        <dbReference type="ARBA" id="ARBA00022737"/>
    </source>
</evidence>
<dbReference type="Gene3D" id="2.130.10.10">
    <property type="entry name" value="YVTN repeat-like/Quinoprotein amine dehydrogenase"/>
    <property type="match status" value="2"/>
</dbReference>
<feature type="compositionally biased region" description="Acidic residues" evidence="4">
    <location>
        <begin position="56"/>
        <end position="65"/>
    </location>
</feature>
<gene>
    <name evidence="5" type="ORF">CcaverHIS019_0110990</name>
</gene>
<dbReference type="EMBL" id="AP028212">
    <property type="protein sequence ID" value="BEI88381.1"/>
    <property type="molecule type" value="Genomic_DNA"/>
</dbReference>
<name>A0AA48ICJ3_9TREE</name>
<dbReference type="GO" id="GO:0035861">
    <property type="term" value="C:site of double-strand break"/>
    <property type="evidence" value="ECO:0007669"/>
    <property type="project" value="TreeGrafter"/>
</dbReference>
<dbReference type="AlphaFoldDB" id="A0AA48ICJ3"/>
<dbReference type="PROSITE" id="PS50082">
    <property type="entry name" value="WD_REPEATS_2"/>
    <property type="match status" value="4"/>
</dbReference>
<feature type="repeat" description="WD" evidence="3">
    <location>
        <begin position="250"/>
        <end position="285"/>
    </location>
</feature>
<dbReference type="KEGG" id="ccac:CcaHIS019_0110990"/>
<proteinExistence type="predicted"/>
<dbReference type="SMART" id="SM00320">
    <property type="entry name" value="WD40"/>
    <property type="match status" value="5"/>
</dbReference>
<feature type="repeat" description="WD" evidence="3">
    <location>
        <begin position="200"/>
        <end position="242"/>
    </location>
</feature>
<feature type="repeat" description="WD" evidence="3">
    <location>
        <begin position="297"/>
        <end position="338"/>
    </location>
</feature>
<dbReference type="InterPro" id="IPR001680">
    <property type="entry name" value="WD40_rpt"/>
</dbReference>
<dbReference type="SUPFAM" id="SSF50978">
    <property type="entry name" value="WD40 repeat-like"/>
    <property type="match status" value="1"/>
</dbReference>
<dbReference type="GO" id="GO:0005634">
    <property type="term" value="C:nucleus"/>
    <property type="evidence" value="ECO:0007669"/>
    <property type="project" value="TreeGrafter"/>
</dbReference>
<dbReference type="RefSeq" id="XP_060453647.1">
    <property type="nucleotide sequence ID" value="XM_060596677.1"/>
</dbReference>
<dbReference type="PANTHER" id="PTHR16017:SF0">
    <property type="entry name" value="WD REPEAT-CONTAINING PROTEIN 70"/>
    <property type="match status" value="1"/>
</dbReference>
<feature type="compositionally biased region" description="Acidic residues" evidence="4">
    <location>
        <begin position="76"/>
        <end position="88"/>
    </location>
</feature>
<dbReference type="PANTHER" id="PTHR16017">
    <property type="entry name" value="GASTRULATION DEFECTIVE PROTEIN 1-RELATED"/>
    <property type="match status" value="1"/>
</dbReference>
<sequence>MDGFGLPMSFGKKPKRGGGAPTVNQQRVAETKRAAPPQRETLRPARTEPEPGPAAPEDDKDDDDVGPQPPKRKAESDEDSDDELEPEEDRTPVTHEIVLKDHTKLVSALAVDPPGARLATGSHDYDCKLWDFGGMDSRLRPFKSFEPNGTYFVHDLSYSPDGKHLLVVSGTFYPKVFGRDGEDAKEFMKGDVYIRDMKVTKGHIAEINAGKWHPSDNTVFLTCANDSTLRLWDVRDTSKQKHVVVVRSKARGNKTRVTSCCWSPDGKTIAAGCHDGAVHVWSTRSNYARPDKSNEKAHEKETEITCVAFSPDSGKLASRSQDGTIKLWDVKNLRQPLAVANGIDNKYSETEVAWSPDGRTVLAGTTIDPRDPEAVGEILFLSADDLSIQRRVPIAKASVVRVQWHSRINQLFASCSNGEVYVLYSPNASIHGALLPLAKMPRAKPRDVSYTTADLTPVVFAPDEHGQISADQRHGMSLHQMEKRAKRFKPTEPLSGVGKGGRIGASATAGFVQEIFAGRVGLEDPREALLKYATKEEQDRIKYLAKSPPPGRDD</sequence>
<dbReference type="Pfam" id="PF00400">
    <property type="entry name" value="WD40"/>
    <property type="match status" value="4"/>
</dbReference>
<feature type="region of interest" description="Disordered" evidence="4">
    <location>
        <begin position="1"/>
        <end position="96"/>
    </location>
</feature>
<dbReference type="GeneID" id="85492252"/>
<evidence type="ECO:0000313" key="5">
    <source>
        <dbReference type="EMBL" id="BEI88381.1"/>
    </source>
</evidence>
<accession>A0AA48ICJ3</accession>
<keyword evidence="6" id="KW-1185">Reference proteome</keyword>
<evidence type="ECO:0000313" key="6">
    <source>
        <dbReference type="Proteomes" id="UP001233271"/>
    </source>
</evidence>
<dbReference type="PRINTS" id="PR00320">
    <property type="entry name" value="GPROTEINBRPT"/>
</dbReference>
<dbReference type="CDD" id="cd00200">
    <property type="entry name" value="WD40"/>
    <property type="match status" value="1"/>
</dbReference>
<protein>
    <recommendedName>
        <fullName evidence="7">Transcription factor</fullName>
    </recommendedName>
</protein>
<evidence type="ECO:0008006" key="7">
    <source>
        <dbReference type="Google" id="ProtNLM"/>
    </source>
</evidence>
<organism evidence="5 6">
    <name type="scientific">Cutaneotrichosporon cavernicola</name>
    <dbReference type="NCBI Taxonomy" id="279322"/>
    <lineage>
        <taxon>Eukaryota</taxon>
        <taxon>Fungi</taxon>
        <taxon>Dikarya</taxon>
        <taxon>Basidiomycota</taxon>
        <taxon>Agaricomycotina</taxon>
        <taxon>Tremellomycetes</taxon>
        <taxon>Trichosporonales</taxon>
        <taxon>Trichosporonaceae</taxon>
        <taxon>Cutaneotrichosporon</taxon>
    </lineage>
</organism>
<evidence type="ECO:0000256" key="3">
    <source>
        <dbReference type="PROSITE-ProRule" id="PRU00221"/>
    </source>
</evidence>
<dbReference type="InterPro" id="IPR020472">
    <property type="entry name" value="WD40_PAC1"/>
</dbReference>